<organism evidence="2 3">
    <name type="scientific">Mixia osmundae (strain CBS 9802 / IAM 14324 / JCM 22182 / KY 12970)</name>
    <dbReference type="NCBI Taxonomy" id="764103"/>
    <lineage>
        <taxon>Eukaryota</taxon>
        <taxon>Fungi</taxon>
        <taxon>Dikarya</taxon>
        <taxon>Basidiomycota</taxon>
        <taxon>Pucciniomycotina</taxon>
        <taxon>Mixiomycetes</taxon>
        <taxon>Mixiales</taxon>
        <taxon>Mixiaceae</taxon>
        <taxon>Mixia</taxon>
    </lineage>
</organism>
<comment type="caution">
    <text evidence="2">The sequence shown here is derived from an EMBL/GenBank/DDBJ whole genome shotgun (WGS) entry which is preliminary data.</text>
</comment>
<gene>
    <name evidence="2" type="primary">Mo01364</name>
    <name evidence="2" type="ORF">E5Q_01364</name>
</gene>
<keyword evidence="3" id="KW-1185">Reference proteome</keyword>
<dbReference type="OrthoDB" id="5374757at2759"/>
<accession>G7DVV1</accession>
<evidence type="ECO:0000313" key="2">
    <source>
        <dbReference type="EMBL" id="GAA94711.1"/>
    </source>
</evidence>
<sequence>MRYKTRNALYLRISINAVLPMTLLIDYRHLEWMSDEILSRVLFNLKDRIQIKLDQDKAQGKTKGKHFDIYHGNVRKSDTHEAIPYTMLYYFRQTPQKHAVLLKDKQLIFDSPPPAPALLPSQEMPPPPMRRQSDMHAQSDMVDGPDIKPEDDEAAAMDAVRDVPIEADDEKPDSKPKLSVSYTGFSIFHKTLVVIVQPTNGYIAPEKPVKTEDRQLTEEPDLARSRSLSAFDRSRSISGTPAPPSNAFPLFRSVTPGGSDSERGTPF</sequence>
<name>G7DVV1_MIXOS</name>
<dbReference type="AlphaFoldDB" id="G7DVV1"/>
<dbReference type="EMBL" id="BABT02000046">
    <property type="protein sequence ID" value="GAA94711.1"/>
    <property type="molecule type" value="Genomic_DNA"/>
</dbReference>
<dbReference type="PANTHER" id="PTHR40635:SF1">
    <property type="match status" value="1"/>
</dbReference>
<protein>
    <submittedName>
        <fullName evidence="2">Uncharacterized protein</fullName>
    </submittedName>
</protein>
<dbReference type="RefSeq" id="XP_014568176.1">
    <property type="nucleotide sequence ID" value="XM_014712690.1"/>
</dbReference>
<proteinExistence type="predicted"/>
<dbReference type="HOGENOM" id="CLU_1042385_0_0_1"/>
<dbReference type="OMA" id="THEAIPY"/>
<feature type="region of interest" description="Disordered" evidence="1">
    <location>
        <begin position="113"/>
        <end position="155"/>
    </location>
</feature>
<dbReference type="PANTHER" id="PTHR40635">
    <property type="match status" value="1"/>
</dbReference>
<dbReference type="Proteomes" id="UP000009131">
    <property type="component" value="Unassembled WGS sequence"/>
</dbReference>
<feature type="region of interest" description="Disordered" evidence="1">
    <location>
        <begin position="204"/>
        <end position="267"/>
    </location>
</feature>
<dbReference type="eggNOG" id="ENOG502S978">
    <property type="taxonomic scope" value="Eukaryota"/>
</dbReference>
<feature type="compositionally biased region" description="Basic and acidic residues" evidence="1">
    <location>
        <begin position="207"/>
        <end position="224"/>
    </location>
</feature>
<reference evidence="2 3" key="2">
    <citation type="journal article" date="2012" name="Open Biol.">
        <title>Characteristics of nucleosomes and linker DNA regions on the genome of the basidiomycete Mixia osmundae revealed by mono- and dinucleosome mapping.</title>
        <authorList>
            <person name="Nishida H."/>
            <person name="Kondo S."/>
            <person name="Matsumoto T."/>
            <person name="Suzuki Y."/>
            <person name="Yoshikawa H."/>
            <person name="Taylor T.D."/>
            <person name="Sugiyama J."/>
        </authorList>
    </citation>
    <scope>NUCLEOTIDE SEQUENCE [LARGE SCALE GENOMIC DNA]</scope>
    <source>
        <strain evidence="3">CBS 9802 / IAM 14324 / JCM 22182 / KY 12970</strain>
    </source>
</reference>
<evidence type="ECO:0000313" key="3">
    <source>
        <dbReference type="Proteomes" id="UP000009131"/>
    </source>
</evidence>
<feature type="compositionally biased region" description="Pro residues" evidence="1">
    <location>
        <begin position="113"/>
        <end position="129"/>
    </location>
</feature>
<dbReference type="InParanoid" id="G7DVV1"/>
<evidence type="ECO:0000256" key="1">
    <source>
        <dbReference type="SAM" id="MobiDB-lite"/>
    </source>
</evidence>
<reference evidence="2 3" key="1">
    <citation type="journal article" date="2011" name="J. Gen. Appl. Microbiol.">
        <title>Draft genome sequencing of the enigmatic basidiomycete Mixia osmundae.</title>
        <authorList>
            <person name="Nishida H."/>
            <person name="Nagatsuka Y."/>
            <person name="Sugiyama J."/>
        </authorList>
    </citation>
    <scope>NUCLEOTIDE SEQUENCE [LARGE SCALE GENOMIC DNA]</scope>
    <source>
        <strain evidence="3">CBS 9802 / IAM 14324 / JCM 22182 / KY 12970</strain>
    </source>
</reference>